<feature type="binding site" evidence="6">
    <location>
        <position position="192"/>
    </location>
    <ligand>
        <name>Zn(2+)</name>
        <dbReference type="ChEBI" id="CHEBI:29105"/>
        <note>catalytic</note>
    </ligand>
</feature>
<evidence type="ECO:0000256" key="8">
    <source>
        <dbReference type="SAM" id="MobiDB-lite"/>
    </source>
</evidence>
<keyword evidence="2 6" id="KW-0479">Metal-binding</keyword>
<dbReference type="InterPro" id="IPR034035">
    <property type="entry name" value="Astacin-like_dom"/>
</dbReference>
<evidence type="ECO:0000313" key="10">
    <source>
        <dbReference type="EMBL" id="OWA52548.1"/>
    </source>
</evidence>
<dbReference type="Gene3D" id="3.40.390.10">
    <property type="entry name" value="Collagenase (Catalytic Domain)"/>
    <property type="match status" value="1"/>
</dbReference>
<dbReference type="PANTHER" id="PTHR10127">
    <property type="entry name" value="DISCOIDIN, CUB, EGF, LAMININ , AND ZINC METALLOPROTEASE DOMAIN CONTAINING"/>
    <property type="match status" value="1"/>
</dbReference>
<dbReference type="InterPro" id="IPR001506">
    <property type="entry name" value="Peptidase_M12A"/>
</dbReference>
<keyword evidence="1 6" id="KW-0645">Protease</keyword>
<evidence type="ECO:0000256" key="5">
    <source>
        <dbReference type="ARBA" id="ARBA00023049"/>
    </source>
</evidence>
<evidence type="ECO:0000256" key="6">
    <source>
        <dbReference type="PROSITE-ProRule" id="PRU01211"/>
    </source>
</evidence>
<dbReference type="GO" id="GO:0006508">
    <property type="term" value="P:proteolysis"/>
    <property type="evidence" value="ECO:0007669"/>
    <property type="project" value="UniProtKB-KW"/>
</dbReference>
<dbReference type="GO" id="GO:0004222">
    <property type="term" value="F:metalloendopeptidase activity"/>
    <property type="evidence" value="ECO:0007669"/>
    <property type="project" value="UniProtKB-UniRule"/>
</dbReference>
<dbReference type="InterPro" id="IPR024079">
    <property type="entry name" value="MetalloPept_cat_dom_sf"/>
</dbReference>
<evidence type="ECO:0000256" key="4">
    <source>
        <dbReference type="ARBA" id="ARBA00022833"/>
    </source>
</evidence>
<dbReference type="CDD" id="cd04280">
    <property type="entry name" value="ZnMc_astacin_like"/>
    <property type="match status" value="1"/>
</dbReference>
<feature type="compositionally biased region" description="Polar residues" evidence="8">
    <location>
        <begin position="350"/>
        <end position="359"/>
    </location>
</feature>
<feature type="compositionally biased region" description="Polar residues" evidence="8">
    <location>
        <begin position="307"/>
        <end position="335"/>
    </location>
</feature>
<evidence type="ECO:0000313" key="11">
    <source>
        <dbReference type="Proteomes" id="UP000192578"/>
    </source>
</evidence>
<feature type="binding site" evidence="6">
    <location>
        <position position="198"/>
    </location>
    <ligand>
        <name>Zn(2+)</name>
        <dbReference type="ChEBI" id="CHEBI:29105"/>
        <note>catalytic</note>
    </ligand>
</feature>
<comment type="caution">
    <text evidence="10">The sequence shown here is derived from an EMBL/GenBank/DDBJ whole genome shotgun (WGS) entry which is preliminary data.</text>
</comment>
<dbReference type="AlphaFoldDB" id="A0A9X6RLL6"/>
<evidence type="ECO:0000256" key="7">
    <source>
        <dbReference type="RuleBase" id="RU361183"/>
    </source>
</evidence>
<feature type="region of interest" description="Disordered" evidence="8">
    <location>
        <begin position="289"/>
        <end position="362"/>
    </location>
</feature>
<dbReference type="EC" id="3.4.24.-" evidence="7"/>
<keyword evidence="5 6" id="KW-0482">Metalloprotease</keyword>
<sequence>MSYVNRPHYRSGSAIVWVFRLVTICIHLPGLNTGHSLSKREEAFRVPRDWRNLIDADVYDYSKKKKDSSIDADRIEGDILGDYDPTMGVASNLGKNAINDNQLWSNGTVPYTIKIEEFSSTDISLIENAIREMMANTCLKFLPRANEKSYITFTRATDGCYTSVGQISGQQRIYLHSSCLTLIGEIQHEIMHVLGFQHEQSREDRDKYVHVIFDNIPSALHNQFAKYKGRTFGLPYDYNSIMHFAHNTFSIDPDNKPSILPIQQAPIGNRKKLSVHDIERINALYKCPKQEADDSHHGGPVTKRLHTPSSASTTDDFPQITTNTREIQSTSTQSPVEMGVESESVTESSPPQMQKGKSSLNKKARCPANANGLAISSCNSNGECESWGEGTLCCTFCHGGVCNNYCAG</sequence>
<dbReference type="OrthoDB" id="291007at2759"/>
<accession>A0A9X6RLL6</accession>
<reference evidence="11" key="1">
    <citation type="submission" date="2017-01" db="EMBL/GenBank/DDBJ databases">
        <title>Comparative genomics of anhydrobiosis in the tardigrade Hypsibius dujardini.</title>
        <authorList>
            <person name="Yoshida Y."/>
            <person name="Koutsovoulos G."/>
            <person name="Laetsch D."/>
            <person name="Stevens L."/>
            <person name="Kumar S."/>
            <person name="Horikawa D."/>
            <person name="Ishino K."/>
            <person name="Komine S."/>
            <person name="Tomita M."/>
            <person name="Blaxter M."/>
            <person name="Arakawa K."/>
        </authorList>
    </citation>
    <scope>NUCLEOTIDE SEQUENCE [LARGE SCALE GENOMIC DNA]</scope>
    <source>
        <strain evidence="11">Z151</strain>
    </source>
</reference>
<comment type="caution">
    <text evidence="6">Lacks conserved residue(s) required for the propagation of feature annotation.</text>
</comment>
<name>A0A9X6RLL6_HYPEX</name>
<feature type="domain" description="Peptidase M12A" evidence="9">
    <location>
        <begin position="96"/>
        <end position="288"/>
    </location>
</feature>
<dbReference type="Pfam" id="PF01400">
    <property type="entry name" value="Astacin"/>
    <property type="match status" value="1"/>
</dbReference>
<dbReference type="SUPFAM" id="SSF55486">
    <property type="entry name" value="Metalloproteases ('zincins'), catalytic domain"/>
    <property type="match status" value="1"/>
</dbReference>
<feature type="binding site" evidence="6">
    <location>
        <position position="188"/>
    </location>
    <ligand>
        <name>Zn(2+)</name>
        <dbReference type="ChEBI" id="CHEBI:29105"/>
        <note>catalytic</note>
    </ligand>
</feature>
<feature type="compositionally biased region" description="Low complexity" evidence="8">
    <location>
        <begin position="336"/>
        <end position="349"/>
    </location>
</feature>
<evidence type="ECO:0000259" key="9">
    <source>
        <dbReference type="PROSITE" id="PS51864"/>
    </source>
</evidence>
<dbReference type="PROSITE" id="PS51864">
    <property type="entry name" value="ASTACIN"/>
    <property type="match status" value="1"/>
</dbReference>
<dbReference type="EMBL" id="MTYJ01000274">
    <property type="protein sequence ID" value="OWA52548.1"/>
    <property type="molecule type" value="Genomic_DNA"/>
</dbReference>
<dbReference type="GO" id="GO:0008270">
    <property type="term" value="F:zinc ion binding"/>
    <property type="evidence" value="ECO:0007669"/>
    <property type="project" value="UniProtKB-UniRule"/>
</dbReference>
<organism evidence="10 11">
    <name type="scientific">Hypsibius exemplaris</name>
    <name type="common">Freshwater tardigrade</name>
    <dbReference type="NCBI Taxonomy" id="2072580"/>
    <lineage>
        <taxon>Eukaryota</taxon>
        <taxon>Metazoa</taxon>
        <taxon>Ecdysozoa</taxon>
        <taxon>Tardigrada</taxon>
        <taxon>Eutardigrada</taxon>
        <taxon>Parachela</taxon>
        <taxon>Hypsibioidea</taxon>
        <taxon>Hypsibiidae</taxon>
        <taxon>Hypsibius</taxon>
    </lineage>
</organism>
<evidence type="ECO:0000256" key="3">
    <source>
        <dbReference type="ARBA" id="ARBA00022801"/>
    </source>
</evidence>
<keyword evidence="11" id="KW-1185">Reference proteome</keyword>
<evidence type="ECO:0000256" key="2">
    <source>
        <dbReference type="ARBA" id="ARBA00022723"/>
    </source>
</evidence>
<protein>
    <recommendedName>
        <fullName evidence="7">Metalloendopeptidase</fullName>
        <ecNumber evidence="7">3.4.24.-</ecNumber>
    </recommendedName>
</protein>
<dbReference type="SMART" id="SM00235">
    <property type="entry name" value="ZnMc"/>
    <property type="match status" value="1"/>
</dbReference>
<evidence type="ECO:0000256" key="1">
    <source>
        <dbReference type="ARBA" id="ARBA00022670"/>
    </source>
</evidence>
<dbReference type="PANTHER" id="PTHR10127:SF780">
    <property type="entry name" value="METALLOENDOPEPTIDASE"/>
    <property type="match status" value="1"/>
</dbReference>
<keyword evidence="4 6" id="KW-0862">Zinc</keyword>
<dbReference type="Proteomes" id="UP000192578">
    <property type="component" value="Unassembled WGS sequence"/>
</dbReference>
<keyword evidence="3 6" id="KW-0378">Hydrolase</keyword>
<dbReference type="PRINTS" id="PR00480">
    <property type="entry name" value="ASTACIN"/>
</dbReference>
<gene>
    <name evidence="10" type="ORF">BV898_17000</name>
</gene>
<dbReference type="InterPro" id="IPR006026">
    <property type="entry name" value="Peptidase_Metallo"/>
</dbReference>
<proteinExistence type="predicted"/>
<comment type="cofactor">
    <cofactor evidence="6 7">
        <name>Zn(2+)</name>
        <dbReference type="ChEBI" id="CHEBI:29105"/>
    </cofactor>
    <text evidence="6 7">Binds 1 zinc ion per subunit.</text>
</comment>
<feature type="active site" evidence="6">
    <location>
        <position position="189"/>
    </location>
</feature>